<dbReference type="EMBL" id="UINC01017964">
    <property type="protein sequence ID" value="SVA75020.1"/>
    <property type="molecule type" value="Genomic_DNA"/>
</dbReference>
<dbReference type="SMART" id="SM00754">
    <property type="entry name" value="CHRD"/>
    <property type="match status" value="1"/>
</dbReference>
<dbReference type="PROSITE" id="PS50933">
    <property type="entry name" value="CHRD"/>
    <property type="match status" value="1"/>
</dbReference>
<dbReference type="Pfam" id="PF07452">
    <property type="entry name" value="CHRD"/>
    <property type="match status" value="1"/>
</dbReference>
<organism evidence="2">
    <name type="scientific">marine metagenome</name>
    <dbReference type="NCBI Taxonomy" id="408172"/>
    <lineage>
        <taxon>unclassified sequences</taxon>
        <taxon>metagenomes</taxon>
        <taxon>ecological metagenomes</taxon>
    </lineage>
</organism>
<reference evidence="2" key="1">
    <citation type="submission" date="2018-05" db="EMBL/GenBank/DDBJ databases">
        <authorList>
            <person name="Lanie J.A."/>
            <person name="Ng W.-L."/>
            <person name="Kazmierczak K.M."/>
            <person name="Andrzejewski T.M."/>
            <person name="Davidsen T.M."/>
            <person name="Wayne K.J."/>
            <person name="Tettelin H."/>
            <person name="Glass J.I."/>
            <person name="Rusch D."/>
            <person name="Podicherti R."/>
            <person name="Tsui H.-C.T."/>
            <person name="Winkler M.E."/>
        </authorList>
    </citation>
    <scope>NUCLEOTIDE SEQUENCE</scope>
</reference>
<evidence type="ECO:0000259" key="1">
    <source>
        <dbReference type="PROSITE" id="PS50933"/>
    </source>
</evidence>
<feature type="domain" description="CHRD" evidence="1">
    <location>
        <begin position="26"/>
        <end position="146"/>
    </location>
</feature>
<proteinExistence type="predicted"/>
<accession>A0A381YDQ4</accession>
<evidence type="ECO:0000313" key="2">
    <source>
        <dbReference type="EMBL" id="SVA75020.1"/>
    </source>
</evidence>
<dbReference type="InterPro" id="IPR010895">
    <property type="entry name" value="CHRD"/>
</dbReference>
<name>A0A381YDQ4_9ZZZZ</name>
<protein>
    <recommendedName>
        <fullName evidence="1">CHRD domain-containing protein</fullName>
    </recommendedName>
</protein>
<sequence>MTRASSVTLVACIWAVFGSTHILAQAGDTFSARLSVVPIDARAAQTTSGIGTVRAVLVENSLFMTGSFEGMSSAAIAAHVHQGRAGQRGSIAFQLTVSKGSSGVLGGSVHLTGEEVQTLLESSYYIQIHTEGNPGGELRGWILASE</sequence>
<dbReference type="AlphaFoldDB" id="A0A381YDQ4"/>
<gene>
    <name evidence="2" type="ORF">METZ01_LOCUS127874</name>
</gene>